<evidence type="ECO:0000313" key="3">
    <source>
        <dbReference type="Proteomes" id="UP000325291"/>
    </source>
</evidence>
<dbReference type="Gene3D" id="3.40.630.30">
    <property type="match status" value="1"/>
</dbReference>
<accession>A0A5A9ZSC7</accession>
<proteinExistence type="predicted"/>
<feature type="domain" description="N-acetyltransferase" evidence="1">
    <location>
        <begin position="2"/>
        <end position="151"/>
    </location>
</feature>
<dbReference type="SUPFAM" id="SSF55729">
    <property type="entry name" value="Acyl-CoA N-acyltransferases (Nat)"/>
    <property type="match status" value="1"/>
</dbReference>
<comment type="caution">
    <text evidence="2">The sequence shown here is derived from an EMBL/GenBank/DDBJ whole genome shotgun (WGS) entry which is preliminary data.</text>
</comment>
<dbReference type="InterPro" id="IPR016181">
    <property type="entry name" value="Acyl_CoA_acyltransferase"/>
</dbReference>
<dbReference type="Pfam" id="PF00583">
    <property type="entry name" value="Acetyltransf_1"/>
    <property type="match status" value="1"/>
</dbReference>
<evidence type="ECO:0000313" key="2">
    <source>
        <dbReference type="EMBL" id="KAA0920208.1"/>
    </source>
</evidence>
<dbReference type="AlphaFoldDB" id="A0A5A9ZSC7"/>
<sequence>MIRVRDAGAADAAMVQEIHREAFGQDDEAALVAALLQDETAQPALSLLAETDEGTVGHILFSAAGIAGRRAALLAPLAVRPACQRKGIGGALIAEGLTRLRADGVAAVFVFGDPAYYGRSGFGPAFARGMEPPHPVEEPWRDAWQVAVFAPDTGSGRVGVAQSFDDPVLWQV</sequence>
<dbReference type="InterPro" id="IPR000182">
    <property type="entry name" value="GNAT_dom"/>
</dbReference>
<dbReference type="Proteomes" id="UP000325291">
    <property type="component" value="Unassembled WGS sequence"/>
</dbReference>
<dbReference type="RefSeq" id="WP_111363818.1">
    <property type="nucleotide sequence ID" value="NZ_VINQ01000002.1"/>
</dbReference>
<organism evidence="2 3">
    <name type="scientific">Aquicoccus porphyridii</name>
    <dbReference type="NCBI Taxonomy" id="1852029"/>
    <lineage>
        <taxon>Bacteria</taxon>
        <taxon>Pseudomonadati</taxon>
        <taxon>Pseudomonadota</taxon>
        <taxon>Alphaproteobacteria</taxon>
        <taxon>Rhodobacterales</taxon>
        <taxon>Paracoccaceae</taxon>
        <taxon>Aquicoccus</taxon>
    </lineage>
</organism>
<dbReference type="CDD" id="cd04301">
    <property type="entry name" value="NAT_SF"/>
    <property type="match status" value="1"/>
</dbReference>
<evidence type="ECO:0000259" key="1">
    <source>
        <dbReference type="PROSITE" id="PS51186"/>
    </source>
</evidence>
<keyword evidence="2" id="KW-0808">Transferase</keyword>
<dbReference type="PROSITE" id="PS51186">
    <property type="entry name" value="GNAT"/>
    <property type="match status" value="1"/>
</dbReference>
<dbReference type="GO" id="GO:0016747">
    <property type="term" value="F:acyltransferase activity, transferring groups other than amino-acyl groups"/>
    <property type="evidence" value="ECO:0007669"/>
    <property type="project" value="InterPro"/>
</dbReference>
<protein>
    <submittedName>
        <fullName evidence="2">N-acetyltransferase</fullName>
    </submittedName>
</protein>
<keyword evidence="3" id="KW-1185">Reference proteome</keyword>
<gene>
    <name evidence="2" type="ORF">FLO80_03565</name>
</gene>
<name>A0A5A9ZSC7_9RHOB</name>
<dbReference type="EMBL" id="VINQ01000002">
    <property type="protein sequence ID" value="KAA0920208.1"/>
    <property type="molecule type" value="Genomic_DNA"/>
</dbReference>
<reference evidence="2 3" key="1">
    <citation type="submission" date="2019-07" db="EMBL/GenBank/DDBJ databases">
        <title>Aquicoccus porphyridii gen. nov., sp. nov., isolated from a small marine red alga, Porphyridium marinum.</title>
        <authorList>
            <person name="Liu L."/>
        </authorList>
    </citation>
    <scope>NUCLEOTIDE SEQUENCE [LARGE SCALE GENOMIC DNA]</scope>
    <source>
        <strain evidence="2 3">L1 8-17</strain>
    </source>
</reference>